<dbReference type="RefSeq" id="XP_003660764.1">
    <property type="nucleotide sequence ID" value="XM_003660716.1"/>
</dbReference>
<accession>G2Q640</accession>
<name>G2Q640_THET4</name>
<proteinExistence type="predicted"/>
<feature type="compositionally biased region" description="Basic and acidic residues" evidence="1">
    <location>
        <begin position="29"/>
        <end position="40"/>
    </location>
</feature>
<dbReference type="KEGG" id="mtm:MYCTH_2108150"/>
<reference evidence="2 3" key="1">
    <citation type="journal article" date="2011" name="Nat. Biotechnol.">
        <title>Comparative genomic analysis of the thermophilic biomass-degrading fungi Myceliophthora thermophila and Thielavia terrestris.</title>
        <authorList>
            <person name="Berka R.M."/>
            <person name="Grigoriev I.V."/>
            <person name="Otillar R."/>
            <person name="Salamov A."/>
            <person name="Grimwood J."/>
            <person name="Reid I."/>
            <person name="Ishmael N."/>
            <person name="John T."/>
            <person name="Darmond C."/>
            <person name="Moisan M.-C."/>
            <person name="Henrissat B."/>
            <person name="Coutinho P.M."/>
            <person name="Lombard V."/>
            <person name="Natvig D.O."/>
            <person name="Lindquist E."/>
            <person name="Schmutz J."/>
            <person name="Lucas S."/>
            <person name="Harris P."/>
            <person name="Powlowski J."/>
            <person name="Bellemare A."/>
            <person name="Taylor D."/>
            <person name="Butler G."/>
            <person name="de Vries R.P."/>
            <person name="Allijn I.E."/>
            <person name="van den Brink J."/>
            <person name="Ushinsky S."/>
            <person name="Storms R."/>
            <person name="Powell A.J."/>
            <person name="Paulsen I.T."/>
            <person name="Elbourne L.D.H."/>
            <person name="Baker S.E."/>
            <person name="Magnuson J."/>
            <person name="LaBoissiere S."/>
            <person name="Clutterbuck A.J."/>
            <person name="Martinez D."/>
            <person name="Wogulis M."/>
            <person name="de Leon A.L."/>
            <person name="Rey M.W."/>
            <person name="Tsang A."/>
        </authorList>
    </citation>
    <scope>NUCLEOTIDE SEQUENCE [LARGE SCALE GENOMIC DNA]</scope>
    <source>
        <strain evidence="3">ATCC 42464 / BCRC 31852 / DSM 1799</strain>
    </source>
</reference>
<dbReference type="InParanoid" id="G2Q640"/>
<dbReference type="Proteomes" id="UP000007322">
    <property type="component" value="Chromosome 1"/>
</dbReference>
<sequence>MAAEQTTRHRNAPPAYSEVTGQQSSQGFRSEKGPSKHFSEDGPSSTPAGTRRPTVWRRIWNRLALPRWLRQVRSEPPVSPLPSRELENARPLPRSHLPLAGSVSQYSDDGWRRPVTTCSVQTGRLPPRGRWRYKLARQHCPIERATPEALEAAPWIAEAIVGVQDLRRLVQERPAWLENLHRCFSDKISTKRHPLLPNKKLFRRRIKIYYRSPDGASLSRAVGISIWHRDAQWLAALTYARMATMFRPETMMCASAHTFSAEDVLDVGKVFYLVFPKSCCTQWWPPCFQGDGRCMFRRIFATHLYLDDPELRDLAHSYFGPQLPGGRPPPMKMCPPEREDAECACHNAFFT</sequence>
<evidence type="ECO:0000313" key="3">
    <source>
        <dbReference type="Proteomes" id="UP000007322"/>
    </source>
</evidence>
<gene>
    <name evidence="2" type="ORF">MYCTH_2108150</name>
</gene>
<keyword evidence="3" id="KW-1185">Reference proteome</keyword>
<dbReference type="GeneID" id="11513054"/>
<protein>
    <submittedName>
        <fullName evidence="2">Uncharacterized protein</fullName>
    </submittedName>
</protein>
<dbReference type="HOGENOM" id="CLU_790321_0_0_1"/>
<feature type="compositionally biased region" description="Polar residues" evidence="1">
    <location>
        <begin position="19"/>
        <end position="28"/>
    </location>
</feature>
<dbReference type="AlphaFoldDB" id="G2Q640"/>
<organism evidence="2 3">
    <name type="scientific">Thermothelomyces thermophilus (strain ATCC 42464 / BCRC 31852 / DSM 1799)</name>
    <name type="common">Sporotrichum thermophile</name>
    <dbReference type="NCBI Taxonomy" id="573729"/>
    <lineage>
        <taxon>Eukaryota</taxon>
        <taxon>Fungi</taxon>
        <taxon>Dikarya</taxon>
        <taxon>Ascomycota</taxon>
        <taxon>Pezizomycotina</taxon>
        <taxon>Sordariomycetes</taxon>
        <taxon>Sordariomycetidae</taxon>
        <taxon>Sordariales</taxon>
        <taxon>Chaetomiaceae</taxon>
        <taxon>Thermothelomyces</taxon>
    </lineage>
</organism>
<evidence type="ECO:0000313" key="2">
    <source>
        <dbReference type="EMBL" id="AEO55519.1"/>
    </source>
</evidence>
<dbReference type="VEuPathDB" id="FungiDB:MYCTH_2108150"/>
<dbReference type="EMBL" id="CP003002">
    <property type="protein sequence ID" value="AEO55519.1"/>
    <property type="molecule type" value="Genomic_DNA"/>
</dbReference>
<evidence type="ECO:0000256" key="1">
    <source>
        <dbReference type="SAM" id="MobiDB-lite"/>
    </source>
</evidence>
<feature type="region of interest" description="Disordered" evidence="1">
    <location>
        <begin position="1"/>
        <end position="52"/>
    </location>
</feature>